<dbReference type="RefSeq" id="WP_170105249.1">
    <property type="nucleotide sequence ID" value="NZ_PZZP01000001.1"/>
</dbReference>
<feature type="transmembrane region" description="Helical" evidence="1">
    <location>
        <begin position="25"/>
        <end position="58"/>
    </location>
</feature>
<gene>
    <name evidence="3" type="ORF">C8J48_1463</name>
</gene>
<keyword evidence="1" id="KW-0812">Transmembrane</keyword>
<keyword evidence="4" id="KW-1185">Reference proteome</keyword>
<reference evidence="3 4" key="1">
    <citation type="submission" date="2018-04" db="EMBL/GenBank/DDBJ databases">
        <title>Genomic Encyclopedia of Archaeal and Bacterial Type Strains, Phase II (KMG-II): from individual species to whole genera.</title>
        <authorList>
            <person name="Goeker M."/>
        </authorList>
    </citation>
    <scope>NUCLEOTIDE SEQUENCE [LARGE SCALE GENOMIC DNA]</scope>
    <source>
        <strain evidence="3 4">DSM 45169</strain>
    </source>
</reference>
<keyword evidence="1" id="KW-0472">Membrane</keyword>
<proteinExistence type="predicted"/>
<comment type="caution">
    <text evidence="3">The sequence shown here is derived from an EMBL/GenBank/DDBJ whole genome shotgun (WGS) entry which is preliminary data.</text>
</comment>
<dbReference type="Proteomes" id="UP000241639">
    <property type="component" value="Unassembled WGS sequence"/>
</dbReference>
<dbReference type="AlphaFoldDB" id="A0A2T4ZAG5"/>
<dbReference type="PANTHER" id="PTHR33608">
    <property type="entry name" value="BLL2464 PROTEIN"/>
    <property type="match status" value="1"/>
</dbReference>
<dbReference type="InterPro" id="IPR002881">
    <property type="entry name" value="DUF58"/>
</dbReference>
<sequence length="453" mass="52493">MTSSKRSPAPYRFRDNAWLPGPRLFFALGVGVVVTLVFAFVGLHIWMGILFHLALAWVVMQEFRRIRRYGCVQVERESERILELGESNPIRIHLHNPAPWPVICIVKDDYPEGFQLDQRRMIITVPPQETTTLVYHVRPHRRGRHRFGRIHVRQRLPLGYLIRQHAIDWSEDKTVYPRLKEVRRVRGGVYKRKLSAEGPHSRHGLGRGAEFAHIRDYVPDDEPRWINWTATARRGKLATNVYQPEQGQHVAILLDCGRIMGVRDGELTRLDRAIEAALAFSAIAIERGDQVSLLAFSSQVKRWIPAGRGAPHLQRIIEAVHDLEPDYVESGYRTAMETLAFHHKRRSLVALFTDASNLTFADELIQHIRILQRRHLIMTVTTEDPQLQRDRNLRPREEKEVFHKAIAQQMTEERDDRLNALKRRGVVTLNVAPDQLAVHVIHSYIDIKNRSLL</sequence>
<protein>
    <submittedName>
        <fullName evidence="3">Uncharacterized protein (DUF58 family)</fullName>
    </submittedName>
</protein>
<dbReference type="Pfam" id="PF01882">
    <property type="entry name" value="DUF58"/>
    <property type="match status" value="1"/>
</dbReference>
<dbReference type="InterPro" id="IPR036465">
    <property type="entry name" value="vWFA_dom_sf"/>
</dbReference>
<accession>A0A2T4ZAG5</accession>
<name>A0A2T4ZAG5_9BACL</name>
<evidence type="ECO:0000313" key="3">
    <source>
        <dbReference type="EMBL" id="PTM58867.1"/>
    </source>
</evidence>
<evidence type="ECO:0000313" key="4">
    <source>
        <dbReference type="Proteomes" id="UP000241639"/>
    </source>
</evidence>
<keyword evidence="1" id="KW-1133">Transmembrane helix</keyword>
<dbReference type="CDD" id="cd00198">
    <property type="entry name" value="vWFA"/>
    <property type="match status" value="1"/>
</dbReference>
<dbReference type="Gene3D" id="3.40.50.410">
    <property type="entry name" value="von Willebrand factor, type A domain"/>
    <property type="match status" value="1"/>
</dbReference>
<dbReference type="PANTHER" id="PTHR33608:SF3">
    <property type="entry name" value="SLR2013 PROTEIN"/>
    <property type="match status" value="1"/>
</dbReference>
<evidence type="ECO:0000256" key="1">
    <source>
        <dbReference type="SAM" id="Phobius"/>
    </source>
</evidence>
<dbReference type="SUPFAM" id="SSF53300">
    <property type="entry name" value="vWA-like"/>
    <property type="match status" value="1"/>
</dbReference>
<organism evidence="3 4">
    <name type="scientific">Desmospora activa DSM 45169</name>
    <dbReference type="NCBI Taxonomy" id="1121389"/>
    <lineage>
        <taxon>Bacteria</taxon>
        <taxon>Bacillati</taxon>
        <taxon>Bacillota</taxon>
        <taxon>Bacilli</taxon>
        <taxon>Bacillales</taxon>
        <taxon>Thermoactinomycetaceae</taxon>
        <taxon>Desmospora</taxon>
    </lineage>
</organism>
<dbReference type="EMBL" id="PZZP01000001">
    <property type="protein sequence ID" value="PTM58867.1"/>
    <property type="molecule type" value="Genomic_DNA"/>
</dbReference>
<evidence type="ECO:0000259" key="2">
    <source>
        <dbReference type="Pfam" id="PF01882"/>
    </source>
</evidence>
<feature type="domain" description="DUF58" evidence="2">
    <location>
        <begin position="214"/>
        <end position="386"/>
    </location>
</feature>